<dbReference type="EMBL" id="BAAAEW010000003">
    <property type="protein sequence ID" value="GAA0740769.1"/>
    <property type="molecule type" value="Genomic_DNA"/>
</dbReference>
<proteinExistence type="predicted"/>
<dbReference type="InterPro" id="IPR021250">
    <property type="entry name" value="DUF2789"/>
</dbReference>
<keyword evidence="2" id="KW-1185">Reference proteome</keyword>
<accession>A0ABN1JIY0</accession>
<protein>
    <submittedName>
        <fullName evidence="1">DUF2789 domain-containing protein</fullName>
    </submittedName>
</protein>
<name>A0ABN1JIY0_9BURK</name>
<dbReference type="Proteomes" id="UP001500279">
    <property type="component" value="Unassembled WGS sequence"/>
</dbReference>
<evidence type="ECO:0000313" key="1">
    <source>
        <dbReference type="EMBL" id="GAA0740769.1"/>
    </source>
</evidence>
<reference evidence="1 2" key="1">
    <citation type="journal article" date="2019" name="Int. J. Syst. Evol. Microbiol.">
        <title>The Global Catalogue of Microorganisms (GCM) 10K type strain sequencing project: providing services to taxonomists for standard genome sequencing and annotation.</title>
        <authorList>
            <consortium name="The Broad Institute Genomics Platform"/>
            <consortium name="The Broad Institute Genome Sequencing Center for Infectious Disease"/>
            <person name="Wu L."/>
            <person name="Ma J."/>
        </authorList>
    </citation>
    <scope>NUCLEOTIDE SEQUENCE [LARGE SCALE GENOMIC DNA]</scope>
    <source>
        <strain evidence="1 2">JCM 15503</strain>
    </source>
</reference>
<sequence>MTQQPCHDLPTLFQQLGLPSAEEDIARFVATHRPLAPGVVLSEASFWTPAQSDFLCTGIADDAEWAEVVDRLSQMLR</sequence>
<dbReference type="Pfam" id="PF10982">
    <property type="entry name" value="DUF2789"/>
    <property type="match status" value="1"/>
</dbReference>
<dbReference type="InterPro" id="IPR038086">
    <property type="entry name" value="DUF2789_sf"/>
</dbReference>
<dbReference type="RefSeq" id="WP_141287553.1">
    <property type="nucleotide sequence ID" value="NZ_BAAAEW010000003.1"/>
</dbReference>
<gene>
    <name evidence="1" type="ORF">GCM10009107_02700</name>
</gene>
<dbReference type="Gene3D" id="1.10.10.1130">
    <property type="entry name" value="Uncharacterised protein PF10982, DUF2789"/>
    <property type="match status" value="1"/>
</dbReference>
<organism evidence="1 2">
    <name type="scientific">Ideonella azotifigens</name>
    <dbReference type="NCBI Taxonomy" id="513160"/>
    <lineage>
        <taxon>Bacteria</taxon>
        <taxon>Pseudomonadati</taxon>
        <taxon>Pseudomonadota</taxon>
        <taxon>Betaproteobacteria</taxon>
        <taxon>Burkholderiales</taxon>
        <taxon>Sphaerotilaceae</taxon>
        <taxon>Ideonella</taxon>
    </lineage>
</organism>
<comment type="caution">
    <text evidence="1">The sequence shown here is derived from an EMBL/GenBank/DDBJ whole genome shotgun (WGS) entry which is preliminary data.</text>
</comment>
<evidence type="ECO:0000313" key="2">
    <source>
        <dbReference type="Proteomes" id="UP001500279"/>
    </source>
</evidence>